<reference evidence="2 3" key="1">
    <citation type="submission" date="2021-02" db="EMBL/GenBank/DDBJ databases">
        <title>Genome assembly of Pseudopithomyces chartarum.</title>
        <authorList>
            <person name="Jauregui R."/>
            <person name="Singh J."/>
            <person name="Voisey C."/>
        </authorList>
    </citation>
    <scope>NUCLEOTIDE SEQUENCE [LARGE SCALE GENOMIC DNA]</scope>
    <source>
        <strain evidence="2 3">AGR01</strain>
    </source>
</reference>
<comment type="caution">
    <text evidence="2">The sequence shown here is derived from an EMBL/GenBank/DDBJ whole genome shotgun (WGS) entry which is preliminary data.</text>
</comment>
<name>A0AAN6M4E6_9PLEO</name>
<accession>A0AAN6M4E6</accession>
<evidence type="ECO:0000256" key="1">
    <source>
        <dbReference type="SAM" id="SignalP"/>
    </source>
</evidence>
<organism evidence="2 3">
    <name type="scientific">Pseudopithomyces chartarum</name>
    <dbReference type="NCBI Taxonomy" id="1892770"/>
    <lineage>
        <taxon>Eukaryota</taxon>
        <taxon>Fungi</taxon>
        <taxon>Dikarya</taxon>
        <taxon>Ascomycota</taxon>
        <taxon>Pezizomycotina</taxon>
        <taxon>Dothideomycetes</taxon>
        <taxon>Pleosporomycetidae</taxon>
        <taxon>Pleosporales</taxon>
        <taxon>Massarineae</taxon>
        <taxon>Didymosphaeriaceae</taxon>
        <taxon>Pseudopithomyces</taxon>
    </lineage>
</organism>
<protein>
    <submittedName>
        <fullName evidence="2">Uncharacterized protein</fullName>
    </submittedName>
</protein>
<keyword evidence="1" id="KW-0732">Signal</keyword>
<gene>
    <name evidence="2" type="ORF">GRF29_19g943801</name>
</gene>
<proteinExistence type="predicted"/>
<keyword evidence="3" id="KW-1185">Reference proteome</keyword>
<dbReference type="Proteomes" id="UP001280581">
    <property type="component" value="Unassembled WGS sequence"/>
</dbReference>
<feature type="signal peptide" evidence="1">
    <location>
        <begin position="1"/>
        <end position="16"/>
    </location>
</feature>
<evidence type="ECO:0000313" key="2">
    <source>
        <dbReference type="EMBL" id="KAK3214677.1"/>
    </source>
</evidence>
<sequence>MYSFITLATLFTAALAVPTKKTRQDFPVLSFTVSNDDSGAHASSSILADGNAVTFYHDFAGTALDSDDTIWATSIQATSNGAGIICTVSDYDGNQVGLLTEETTFVDLDGQDTAVVTDVSEFTLLCEQL</sequence>
<feature type="chain" id="PRO_5042878496" evidence="1">
    <location>
        <begin position="17"/>
        <end position="129"/>
    </location>
</feature>
<dbReference type="AlphaFoldDB" id="A0AAN6M4E6"/>
<evidence type="ECO:0000313" key="3">
    <source>
        <dbReference type="Proteomes" id="UP001280581"/>
    </source>
</evidence>
<dbReference type="EMBL" id="WVTA01000003">
    <property type="protein sequence ID" value="KAK3214677.1"/>
    <property type="molecule type" value="Genomic_DNA"/>
</dbReference>